<evidence type="ECO:0000256" key="1">
    <source>
        <dbReference type="SAM" id="Coils"/>
    </source>
</evidence>
<dbReference type="RefSeq" id="WP_182954622.1">
    <property type="nucleotide sequence ID" value="NZ_WNXC01000001.1"/>
</dbReference>
<comment type="caution">
    <text evidence="4">The sequence shown here is derived from an EMBL/GenBank/DDBJ whole genome shotgun (WGS) entry which is preliminary data.</text>
</comment>
<evidence type="ECO:0000256" key="2">
    <source>
        <dbReference type="SAM" id="Phobius"/>
    </source>
</evidence>
<reference evidence="4 5" key="1">
    <citation type="submission" date="2019-11" db="EMBL/GenBank/DDBJ databases">
        <title>Description of Pedobacter sp. LMG 31462T.</title>
        <authorList>
            <person name="Carlier A."/>
            <person name="Qi S."/>
            <person name="Vandamme P."/>
        </authorList>
    </citation>
    <scope>NUCLEOTIDE SEQUENCE [LARGE SCALE GENOMIC DNA]</scope>
    <source>
        <strain evidence="4 5">LMG 31462</strain>
    </source>
</reference>
<feature type="coiled-coil region" evidence="1">
    <location>
        <begin position="114"/>
        <end position="141"/>
    </location>
</feature>
<keyword evidence="2" id="KW-1133">Transmembrane helix</keyword>
<proteinExistence type="predicted"/>
<dbReference type="Proteomes" id="UP000636110">
    <property type="component" value="Unassembled WGS sequence"/>
</dbReference>
<name>A0ABR6ETF9_9SPHI</name>
<feature type="chain" id="PRO_5045635389" evidence="3">
    <location>
        <begin position="21"/>
        <end position="173"/>
    </location>
</feature>
<keyword evidence="1" id="KW-0175">Coiled coil</keyword>
<evidence type="ECO:0000313" key="4">
    <source>
        <dbReference type="EMBL" id="MBB2148549.1"/>
    </source>
</evidence>
<organism evidence="4 5">
    <name type="scientific">Pedobacter gandavensis</name>
    <dbReference type="NCBI Taxonomy" id="2679963"/>
    <lineage>
        <taxon>Bacteria</taxon>
        <taxon>Pseudomonadati</taxon>
        <taxon>Bacteroidota</taxon>
        <taxon>Sphingobacteriia</taxon>
        <taxon>Sphingobacteriales</taxon>
        <taxon>Sphingobacteriaceae</taxon>
        <taxon>Pedobacter</taxon>
    </lineage>
</organism>
<gene>
    <name evidence="4" type="ORF">GM920_06445</name>
</gene>
<dbReference type="EMBL" id="WNXC01000001">
    <property type="protein sequence ID" value="MBB2148549.1"/>
    <property type="molecule type" value="Genomic_DNA"/>
</dbReference>
<keyword evidence="3" id="KW-0732">Signal</keyword>
<evidence type="ECO:0000256" key="3">
    <source>
        <dbReference type="SAM" id="SignalP"/>
    </source>
</evidence>
<keyword evidence="2" id="KW-0472">Membrane</keyword>
<keyword evidence="5" id="KW-1185">Reference proteome</keyword>
<accession>A0ABR6ETF9</accession>
<feature type="transmembrane region" description="Helical" evidence="2">
    <location>
        <begin position="144"/>
        <end position="164"/>
    </location>
</feature>
<evidence type="ECO:0000313" key="5">
    <source>
        <dbReference type="Proteomes" id="UP000636110"/>
    </source>
</evidence>
<keyword evidence="2" id="KW-0812">Transmembrane</keyword>
<sequence>MIKNCLLLLFVGFFSLNAAAIRVDTSAYQLQRLKINALLAERSVRFGQYDQSLDARTGIFGFQTKKDIKNSNEILRQIVLNDNNVFKELKVLMDYKDQEVKNVIINSNTTNGRIQNYMVSIKKLQDQNQNLRERIVMVEKGKTFYYYVIAFLGLLIVGMVWFGYKKGLFNDLS</sequence>
<feature type="signal peptide" evidence="3">
    <location>
        <begin position="1"/>
        <end position="20"/>
    </location>
</feature>
<protein>
    <submittedName>
        <fullName evidence="4">Uncharacterized protein</fullName>
    </submittedName>
</protein>